<evidence type="ECO:0000313" key="2">
    <source>
        <dbReference type="Proteomes" id="UP000257109"/>
    </source>
</evidence>
<keyword evidence="2" id="KW-1185">Reference proteome</keyword>
<dbReference type="PANTHER" id="PTHR47150">
    <property type="entry name" value="OS12G0169200 PROTEIN"/>
    <property type="match status" value="1"/>
</dbReference>
<dbReference type="OrthoDB" id="1166219at2759"/>
<evidence type="ECO:0000313" key="1">
    <source>
        <dbReference type="EMBL" id="RDY09874.1"/>
    </source>
</evidence>
<protein>
    <submittedName>
        <fullName evidence="1">Uncharacterized protein</fullName>
    </submittedName>
</protein>
<gene>
    <name evidence="1" type="ORF">CR513_05703</name>
</gene>
<organism evidence="1 2">
    <name type="scientific">Mucuna pruriens</name>
    <name type="common">Velvet bean</name>
    <name type="synonym">Dolichos pruriens</name>
    <dbReference type="NCBI Taxonomy" id="157652"/>
    <lineage>
        <taxon>Eukaryota</taxon>
        <taxon>Viridiplantae</taxon>
        <taxon>Streptophyta</taxon>
        <taxon>Embryophyta</taxon>
        <taxon>Tracheophyta</taxon>
        <taxon>Spermatophyta</taxon>
        <taxon>Magnoliopsida</taxon>
        <taxon>eudicotyledons</taxon>
        <taxon>Gunneridae</taxon>
        <taxon>Pentapetalae</taxon>
        <taxon>rosids</taxon>
        <taxon>fabids</taxon>
        <taxon>Fabales</taxon>
        <taxon>Fabaceae</taxon>
        <taxon>Papilionoideae</taxon>
        <taxon>50 kb inversion clade</taxon>
        <taxon>NPAAA clade</taxon>
        <taxon>indigoferoid/millettioid clade</taxon>
        <taxon>Phaseoleae</taxon>
        <taxon>Mucuna</taxon>
    </lineage>
</organism>
<name>A0A371I4H6_MUCPR</name>
<dbReference type="PANTHER" id="PTHR47150:SF7">
    <property type="entry name" value="NUCLEASE"/>
    <property type="match status" value="1"/>
</dbReference>
<dbReference type="AlphaFoldDB" id="A0A371I4H6"/>
<feature type="non-terminal residue" evidence="1">
    <location>
        <position position="1"/>
    </location>
</feature>
<dbReference type="EMBL" id="QJKJ01000953">
    <property type="protein sequence ID" value="RDY09874.1"/>
    <property type="molecule type" value="Genomic_DNA"/>
</dbReference>
<accession>A0A371I4H6</accession>
<proteinExistence type="predicted"/>
<sequence length="116" mass="13623">MRNYAVGRMSLSSLQKYIIVIHIVDEFIGIGESITLKWLKKFVKRLNAIFGIEYLRKMNKNDIQHLLRKRYMVFIENGDHIHKTISIPQGQKRKLFTPTSRSNKKGYGIDILMLQS</sequence>
<comment type="caution">
    <text evidence="1">The sequence shown here is derived from an EMBL/GenBank/DDBJ whole genome shotgun (WGS) entry which is preliminary data.</text>
</comment>
<dbReference type="Proteomes" id="UP000257109">
    <property type="component" value="Unassembled WGS sequence"/>
</dbReference>
<reference evidence="1" key="1">
    <citation type="submission" date="2018-05" db="EMBL/GenBank/DDBJ databases">
        <title>Draft genome of Mucuna pruriens seed.</title>
        <authorList>
            <person name="Nnadi N.E."/>
            <person name="Vos R."/>
            <person name="Hasami M.H."/>
            <person name="Devisetty U.K."/>
            <person name="Aguiy J.C."/>
        </authorList>
    </citation>
    <scope>NUCLEOTIDE SEQUENCE [LARGE SCALE GENOMIC DNA]</scope>
    <source>
        <strain evidence="1">JCA_2017</strain>
    </source>
</reference>